<feature type="transmembrane region" description="Helical" evidence="8">
    <location>
        <begin position="76"/>
        <end position="106"/>
    </location>
</feature>
<keyword evidence="4" id="KW-0997">Cell inner membrane</keyword>
<keyword evidence="3" id="KW-1003">Cell membrane</keyword>
<organism evidence="10 11">
    <name type="scientific">Thiocapsa imhoffii</name>
    <dbReference type="NCBI Taxonomy" id="382777"/>
    <lineage>
        <taxon>Bacteria</taxon>
        <taxon>Pseudomonadati</taxon>
        <taxon>Pseudomonadota</taxon>
        <taxon>Gammaproteobacteria</taxon>
        <taxon>Chromatiales</taxon>
        <taxon>Chromatiaceae</taxon>
        <taxon>Thiocapsa</taxon>
    </lineage>
</organism>
<evidence type="ECO:0000256" key="2">
    <source>
        <dbReference type="ARBA" id="ARBA00022448"/>
    </source>
</evidence>
<feature type="transmembrane region" description="Helical" evidence="8">
    <location>
        <begin position="293"/>
        <end position="314"/>
    </location>
</feature>
<keyword evidence="11" id="KW-1185">Reference proteome</keyword>
<evidence type="ECO:0000313" key="10">
    <source>
        <dbReference type="EMBL" id="MBK1644784.1"/>
    </source>
</evidence>
<dbReference type="InterPro" id="IPR036259">
    <property type="entry name" value="MFS_trans_sf"/>
</dbReference>
<dbReference type="AlphaFoldDB" id="A0A9X0WIA0"/>
<dbReference type="RefSeq" id="WP_200387590.1">
    <property type="nucleotide sequence ID" value="NZ_NRSD01000007.1"/>
</dbReference>
<proteinExistence type="predicted"/>
<feature type="domain" description="Major facilitator superfamily (MFS) profile" evidence="9">
    <location>
        <begin position="197"/>
        <end position="387"/>
    </location>
</feature>
<dbReference type="PANTHER" id="PTHR23522">
    <property type="entry name" value="BLL5896 PROTEIN"/>
    <property type="match status" value="1"/>
</dbReference>
<keyword evidence="6 8" id="KW-1133">Transmembrane helix</keyword>
<keyword evidence="2" id="KW-0813">Transport</keyword>
<evidence type="ECO:0000256" key="6">
    <source>
        <dbReference type="ARBA" id="ARBA00022989"/>
    </source>
</evidence>
<feature type="transmembrane region" description="Helical" evidence="8">
    <location>
        <begin position="127"/>
        <end position="146"/>
    </location>
</feature>
<dbReference type="Pfam" id="PF12832">
    <property type="entry name" value="MFS_1_like"/>
    <property type="match status" value="1"/>
</dbReference>
<feature type="transmembrane region" description="Helical" evidence="8">
    <location>
        <begin position="158"/>
        <end position="178"/>
    </location>
</feature>
<evidence type="ECO:0000313" key="11">
    <source>
        <dbReference type="Proteomes" id="UP001138802"/>
    </source>
</evidence>
<feature type="transmembrane region" description="Helical" evidence="8">
    <location>
        <begin position="36"/>
        <end position="56"/>
    </location>
</feature>
<feature type="transmembrane region" description="Helical" evidence="8">
    <location>
        <begin position="231"/>
        <end position="251"/>
    </location>
</feature>
<keyword evidence="5 8" id="KW-0812">Transmembrane</keyword>
<dbReference type="NCBIfam" id="NF037955">
    <property type="entry name" value="mfs"/>
    <property type="match status" value="1"/>
</dbReference>
<dbReference type="EMBL" id="NRSD01000007">
    <property type="protein sequence ID" value="MBK1644784.1"/>
    <property type="molecule type" value="Genomic_DNA"/>
</dbReference>
<evidence type="ECO:0000256" key="1">
    <source>
        <dbReference type="ARBA" id="ARBA00004429"/>
    </source>
</evidence>
<comment type="subcellular location">
    <subcellularLocation>
        <location evidence="1">Cell inner membrane</location>
        <topology evidence="1">Multi-pass membrane protein</topology>
    </subcellularLocation>
</comment>
<accession>A0A9X0WIA0</accession>
<dbReference type="PROSITE" id="PS50850">
    <property type="entry name" value="MFS"/>
    <property type="match status" value="1"/>
</dbReference>
<sequence length="387" mass="41904">MPYWQLSGYYFFYFAALGAMVPFWGPYLQSRGFDALAIGQLMAILVGTKIVAPMLWGQIVDVTGQRMPIVRLSALAAALTFLGIFFADGFWAIAAVMVLFSFFWNASLPQMEAVTFNHLGERPASYALVRVWGSVGFILVVAILGLQLEVAALSVVPLWVLVLFGGIWLATLVVPDSAPVRVTHAELGLRGILRRPEVLAFLLACFLMQLSHGVYYAFYSIRLGEVGYTSAAIGGLWALGVIAEVLIFLVMRRLLERFGARRVLLWSLGLAVVRWLLIGAFVEILAVALLAQLLHAATFGTFHAGAIYLVHLYFTGRTQGRGQALYNSLSFGAGGAAGSLIGGLLWVTQGAAVTFATAAAAALLGLIAAYWWVVEPAERIESADPDH</sequence>
<feature type="transmembrane region" description="Helical" evidence="8">
    <location>
        <begin position="263"/>
        <end position="287"/>
    </location>
</feature>
<dbReference type="SUPFAM" id="SSF103473">
    <property type="entry name" value="MFS general substrate transporter"/>
    <property type="match status" value="1"/>
</dbReference>
<feature type="transmembrane region" description="Helical" evidence="8">
    <location>
        <begin position="6"/>
        <end position="24"/>
    </location>
</feature>
<gene>
    <name evidence="10" type="ORF">CKO25_09000</name>
</gene>
<dbReference type="PANTHER" id="PTHR23522:SF10">
    <property type="entry name" value="3-PHENYLPROPIONIC ACID TRANSPORTER-RELATED"/>
    <property type="match status" value="1"/>
</dbReference>
<feature type="transmembrane region" description="Helical" evidence="8">
    <location>
        <begin position="353"/>
        <end position="373"/>
    </location>
</feature>
<dbReference type="InterPro" id="IPR020846">
    <property type="entry name" value="MFS_dom"/>
</dbReference>
<dbReference type="InterPro" id="IPR026032">
    <property type="entry name" value="HcaT-like"/>
</dbReference>
<feature type="transmembrane region" description="Helical" evidence="8">
    <location>
        <begin position="198"/>
        <end position="219"/>
    </location>
</feature>
<dbReference type="Proteomes" id="UP001138802">
    <property type="component" value="Unassembled WGS sequence"/>
</dbReference>
<evidence type="ECO:0000256" key="4">
    <source>
        <dbReference type="ARBA" id="ARBA00022519"/>
    </source>
</evidence>
<protein>
    <submittedName>
        <fullName evidence="10">MFS transporter</fullName>
    </submittedName>
</protein>
<keyword evidence="7 8" id="KW-0472">Membrane</keyword>
<feature type="transmembrane region" description="Helical" evidence="8">
    <location>
        <begin position="326"/>
        <end position="347"/>
    </location>
</feature>
<evidence type="ECO:0000256" key="5">
    <source>
        <dbReference type="ARBA" id="ARBA00022692"/>
    </source>
</evidence>
<dbReference type="Gene3D" id="1.20.1250.20">
    <property type="entry name" value="MFS general substrate transporter like domains"/>
    <property type="match status" value="2"/>
</dbReference>
<dbReference type="InterPro" id="IPR024989">
    <property type="entry name" value="MFS_assoc_dom"/>
</dbReference>
<name>A0A9X0WIA0_9GAMM</name>
<dbReference type="GO" id="GO:0015528">
    <property type="term" value="F:lactose:proton symporter activity"/>
    <property type="evidence" value="ECO:0007669"/>
    <property type="project" value="TreeGrafter"/>
</dbReference>
<evidence type="ECO:0000256" key="7">
    <source>
        <dbReference type="ARBA" id="ARBA00023136"/>
    </source>
</evidence>
<evidence type="ECO:0000259" key="9">
    <source>
        <dbReference type="PROSITE" id="PS50850"/>
    </source>
</evidence>
<reference evidence="10 11" key="1">
    <citation type="journal article" date="2020" name="Microorganisms">
        <title>Osmotic Adaptation and Compatible Solute Biosynthesis of Phototrophic Bacteria as Revealed from Genome Analyses.</title>
        <authorList>
            <person name="Imhoff J.F."/>
            <person name="Rahn T."/>
            <person name="Kunzel S."/>
            <person name="Keller A."/>
            <person name="Neulinger S.C."/>
        </authorList>
    </citation>
    <scope>NUCLEOTIDE SEQUENCE [LARGE SCALE GENOMIC DNA]</scope>
    <source>
        <strain evidence="10 11">DSM 21303</strain>
    </source>
</reference>
<dbReference type="PIRSF" id="PIRSF004925">
    <property type="entry name" value="HcaT"/>
    <property type="match status" value="1"/>
</dbReference>
<comment type="caution">
    <text evidence="10">The sequence shown here is derived from an EMBL/GenBank/DDBJ whole genome shotgun (WGS) entry which is preliminary data.</text>
</comment>
<evidence type="ECO:0000256" key="3">
    <source>
        <dbReference type="ARBA" id="ARBA00022475"/>
    </source>
</evidence>
<dbReference type="GO" id="GO:0005886">
    <property type="term" value="C:plasma membrane"/>
    <property type="evidence" value="ECO:0007669"/>
    <property type="project" value="UniProtKB-SubCell"/>
</dbReference>
<dbReference type="GO" id="GO:0030395">
    <property type="term" value="F:lactose binding"/>
    <property type="evidence" value="ECO:0007669"/>
    <property type="project" value="TreeGrafter"/>
</dbReference>
<evidence type="ECO:0000256" key="8">
    <source>
        <dbReference type="SAM" id="Phobius"/>
    </source>
</evidence>